<proteinExistence type="predicted"/>
<keyword evidence="2" id="KW-1185">Reference proteome</keyword>
<protein>
    <submittedName>
        <fullName evidence="3">Uncharacterized protein LOC125421555</fullName>
    </submittedName>
</protein>
<evidence type="ECO:0000259" key="1">
    <source>
        <dbReference type="Pfam" id="PF03108"/>
    </source>
</evidence>
<dbReference type="RefSeq" id="XP_048326720.2">
    <property type="nucleotide sequence ID" value="XM_048470763.2"/>
</dbReference>
<dbReference type="Pfam" id="PF03108">
    <property type="entry name" value="DBD_Tnp_Mut"/>
    <property type="match status" value="1"/>
</dbReference>
<reference evidence="3" key="1">
    <citation type="submission" date="2025-08" db="UniProtKB">
        <authorList>
            <consortium name="RefSeq"/>
        </authorList>
    </citation>
    <scope>IDENTIFICATION</scope>
    <source>
        <tissue evidence="3">Seedling</tissue>
    </source>
</reference>
<gene>
    <name evidence="3" type="primary">LOC125421555</name>
</gene>
<evidence type="ECO:0000313" key="2">
    <source>
        <dbReference type="Proteomes" id="UP001652623"/>
    </source>
</evidence>
<dbReference type="PANTHER" id="PTHR31973:SF187">
    <property type="entry name" value="MUTATOR TRANSPOSASE MUDRA PROTEIN"/>
    <property type="match status" value="1"/>
</dbReference>
<dbReference type="GeneID" id="125421555"/>
<sequence>MNLKGDDNSKVYELNDDDWSVGSDSEGENPIVTMFRQMVGNVYMLRPDGKSYLCNGLIFDNVINYRKVLLDYAIEEGFGYIRLKNEKDKIIMHCAVEGCPWRIHASPMLGGQNFQVKTYNEEYTCTKLTINSLVTAEWLSLKFKQEFKDNSNIYVAQMFAKVKLRYGVKVKNSILYRAKNKALSRLCGGHDESYSKLHKYRNILRIKNPGTMVQVMAKRNDLSKNPTFQMFFLSFPA</sequence>
<accession>A0ABM3IEL2</accession>
<feature type="domain" description="Transposase MuDR plant" evidence="1">
    <location>
        <begin position="55"/>
        <end position="116"/>
    </location>
</feature>
<dbReference type="InterPro" id="IPR004332">
    <property type="entry name" value="Transposase_MuDR"/>
</dbReference>
<dbReference type="PANTHER" id="PTHR31973">
    <property type="entry name" value="POLYPROTEIN, PUTATIVE-RELATED"/>
    <property type="match status" value="1"/>
</dbReference>
<name>A0ABM3IEL2_ZIZJJ</name>
<evidence type="ECO:0000313" key="3">
    <source>
        <dbReference type="RefSeq" id="XP_048326720.2"/>
    </source>
</evidence>
<dbReference type="Proteomes" id="UP001652623">
    <property type="component" value="Chromosome 8"/>
</dbReference>
<organism evidence="2 3">
    <name type="scientific">Ziziphus jujuba</name>
    <name type="common">Chinese jujube</name>
    <name type="synonym">Ziziphus sativa</name>
    <dbReference type="NCBI Taxonomy" id="326968"/>
    <lineage>
        <taxon>Eukaryota</taxon>
        <taxon>Viridiplantae</taxon>
        <taxon>Streptophyta</taxon>
        <taxon>Embryophyta</taxon>
        <taxon>Tracheophyta</taxon>
        <taxon>Spermatophyta</taxon>
        <taxon>Magnoliopsida</taxon>
        <taxon>eudicotyledons</taxon>
        <taxon>Gunneridae</taxon>
        <taxon>Pentapetalae</taxon>
        <taxon>rosids</taxon>
        <taxon>fabids</taxon>
        <taxon>Rosales</taxon>
        <taxon>Rhamnaceae</taxon>
        <taxon>Paliureae</taxon>
        <taxon>Ziziphus</taxon>
    </lineage>
</organism>